<dbReference type="RefSeq" id="WP_157582547.1">
    <property type="nucleotide sequence ID" value="NZ_WPIN01000001.1"/>
</dbReference>
<sequence>MTTGQNYVGRGNYATPPPQQAQNAALPCPLADSQTPVTANPRIMEAQKRLLDLEDLFAQRGNYAPIQLLEDLILHWLITSSEDLTAQQDPEQLQVILLLIQALEQVYPIDSLPTMNRQGHRVEPSRLYKKFTTRLSPDFLNQFMLSEEDELRAGLVHIQTDSMAPQIEKGNSVLVVSADPATYEKTSGIVLVVMSYMPHYTFIGRIIQNDGQSLLLLPDNSVCSEVRLVFTEMSFLSEVRYIINKKPL</sequence>
<reference evidence="2 3" key="1">
    <citation type="submission" date="2019-12" db="EMBL/GenBank/DDBJ databases">
        <title>Spirosoma sp. HMF4905 genome sequencing and assembly.</title>
        <authorList>
            <person name="Kang H."/>
            <person name="Cha I."/>
            <person name="Kim H."/>
            <person name="Joh K."/>
        </authorList>
    </citation>
    <scope>NUCLEOTIDE SEQUENCE [LARGE SCALE GENOMIC DNA]</scope>
    <source>
        <strain evidence="2 3">HMF4905</strain>
    </source>
</reference>
<organism evidence="2 3">
    <name type="scientific">Spirosoma arboris</name>
    <dbReference type="NCBI Taxonomy" id="2682092"/>
    <lineage>
        <taxon>Bacteria</taxon>
        <taxon>Pseudomonadati</taxon>
        <taxon>Bacteroidota</taxon>
        <taxon>Cytophagia</taxon>
        <taxon>Cytophagales</taxon>
        <taxon>Cytophagaceae</taxon>
        <taxon>Spirosoma</taxon>
    </lineage>
</organism>
<dbReference type="AlphaFoldDB" id="A0A7K1S3N2"/>
<proteinExistence type="predicted"/>
<evidence type="ECO:0000256" key="1">
    <source>
        <dbReference type="SAM" id="MobiDB-lite"/>
    </source>
</evidence>
<feature type="region of interest" description="Disordered" evidence="1">
    <location>
        <begin position="1"/>
        <end position="23"/>
    </location>
</feature>
<gene>
    <name evidence="2" type="ORF">GO755_00160</name>
</gene>
<name>A0A7K1S3N2_9BACT</name>
<dbReference type="Proteomes" id="UP000436006">
    <property type="component" value="Unassembled WGS sequence"/>
</dbReference>
<dbReference type="CDD" id="cd06462">
    <property type="entry name" value="Peptidase_S24_S26"/>
    <property type="match status" value="1"/>
</dbReference>
<protein>
    <submittedName>
        <fullName evidence="2">Uncharacterized protein</fullName>
    </submittedName>
</protein>
<dbReference type="EMBL" id="WPIN01000001">
    <property type="protein sequence ID" value="MVM28424.1"/>
    <property type="molecule type" value="Genomic_DNA"/>
</dbReference>
<keyword evidence="3" id="KW-1185">Reference proteome</keyword>
<comment type="caution">
    <text evidence="2">The sequence shown here is derived from an EMBL/GenBank/DDBJ whole genome shotgun (WGS) entry which is preliminary data.</text>
</comment>
<evidence type="ECO:0000313" key="2">
    <source>
        <dbReference type="EMBL" id="MVM28424.1"/>
    </source>
</evidence>
<evidence type="ECO:0000313" key="3">
    <source>
        <dbReference type="Proteomes" id="UP000436006"/>
    </source>
</evidence>
<accession>A0A7K1S3N2</accession>